<accession>A0A2T0W7S2</accession>
<feature type="transmembrane region" description="Helical" evidence="7">
    <location>
        <begin position="200"/>
        <end position="220"/>
    </location>
</feature>
<dbReference type="GO" id="GO:0016413">
    <property type="term" value="F:O-acetyltransferase activity"/>
    <property type="evidence" value="ECO:0007669"/>
    <property type="project" value="TreeGrafter"/>
</dbReference>
<sequence>MTKRNYTIDFIKALAIISVVLIHALSDDALYMIRAPYYIWQTVPVFMILIGFNAANSFKRKEFETVQEIFSQHYLKKKVKRILLPFTFIWLIQIIFQVLFFDERHLSELLLSYIQGGFGPGSYFVPFIIQATILTPFIYVVLKKNPTKGLILLFAVSLLIDAASYWIHTPEEVYRVLMIRHIFSVTLGVWYALVKDTLKIRWLLIPAVLSGIYITGVYYYDWEFIIEEYWRSQHAPSYFYALLLVVVCINYLNVSKQSWIGNCLVTIGQASFHIFLTQMVYFWLTDSLFPEWDGPVYLLMSLSAAILSGISFHYLDRYLSNKKALTHTN</sequence>
<dbReference type="EMBL" id="PVTO01000009">
    <property type="protein sequence ID" value="PRY82716.1"/>
    <property type="molecule type" value="Genomic_DNA"/>
</dbReference>
<dbReference type="InterPro" id="IPR002656">
    <property type="entry name" value="Acyl_transf_3_dom"/>
</dbReference>
<organism evidence="9 10">
    <name type="scientific">Alkalibacterium olivapovliticus</name>
    <dbReference type="NCBI Taxonomy" id="99907"/>
    <lineage>
        <taxon>Bacteria</taxon>
        <taxon>Bacillati</taxon>
        <taxon>Bacillota</taxon>
        <taxon>Bacilli</taxon>
        <taxon>Lactobacillales</taxon>
        <taxon>Carnobacteriaceae</taxon>
        <taxon>Alkalibacterium</taxon>
    </lineage>
</organism>
<feature type="domain" description="Acyltransferase 3" evidence="8">
    <location>
        <begin position="5"/>
        <end position="308"/>
    </location>
</feature>
<dbReference type="AlphaFoldDB" id="A0A2T0W7S2"/>
<keyword evidence="4 7" id="KW-0812">Transmembrane</keyword>
<gene>
    <name evidence="9" type="ORF">CLV38_10945</name>
</gene>
<feature type="transmembrane region" description="Helical" evidence="7">
    <location>
        <begin position="296"/>
        <end position="315"/>
    </location>
</feature>
<feature type="transmembrane region" description="Helical" evidence="7">
    <location>
        <begin position="121"/>
        <end position="142"/>
    </location>
</feature>
<evidence type="ECO:0000256" key="7">
    <source>
        <dbReference type="SAM" id="Phobius"/>
    </source>
</evidence>
<comment type="subcellular location">
    <subcellularLocation>
        <location evidence="1">Cell membrane</location>
        <topology evidence="1">Multi-pass membrane protein</topology>
    </subcellularLocation>
</comment>
<keyword evidence="6 7" id="KW-0472">Membrane</keyword>
<evidence type="ECO:0000256" key="3">
    <source>
        <dbReference type="ARBA" id="ARBA00022475"/>
    </source>
</evidence>
<feature type="transmembrane region" description="Helical" evidence="7">
    <location>
        <begin position="82"/>
        <end position="101"/>
    </location>
</feature>
<feature type="transmembrane region" description="Helical" evidence="7">
    <location>
        <begin position="173"/>
        <end position="193"/>
    </location>
</feature>
<feature type="transmembrane region" description="Helical" evidence="7">
    <location>
        <begin position="37"/>
        <end position="55"/>
    </location>
</feature>
<evidence type="ECO:0000256" key="4">
    <source>
        <dbReference type="ARBA" id="ARBA00022692"/>
    </source>
</evidence>
<feature type="transmembrane region" description="Helical" evidence="7">
    <location>
        <begin position="7"/>
        <end position="25"/>
    </location>
</feature>
<evidence type="ECO:0000256" key="1">
    <source>
        <dbReference type="ARBA" id="ARBA00004651"/>
    </source>
</evidence>
<comment type="caution">
    <text evidence="9">The sequence shown here is derived from an EMBL/GenBank/DDBJ whole genome shotgun (WGS) entry which is preliminary data.</text>
</comment>
<dbReference type="GO" id="GO:0005886">
    <property type="term" value="C:plasma membrane"/>
    <property type="evidence" value="ECO:0007669"/>
    <property type="project" value="UniProtKB-SubCell"/>
</dbReference>
<dbReference type="RefSeq" id="WP_106192792.1">
    <property type="nucleotide sequence ID" value="NZ_PVTO01000009.1"/>
</dbReference>
<reference evidence="9 10" key="1">
    <citation type="submission" date="2018-03" db="EMBL/GenBank/DDBJ databases">
        <title>Genomic Encyclopedia of Archaeal and Bacterial Type Strains, Phase II (KMG-II): from individual species to whole genera.</title>
        <authorList>
            <person name="Goeker M."/>
        </authorList>
    </citation>
    <scope>NUCLEOTIDE SEQUENCE [LARGE SCALE GENOMIC DNA]</scope>
    <source>
        <strain evidence="9 10">DSM 13175</strain>
    </source>
</reference>
<keyword evidence="10" id="KW-1185">Reference proteome</keyword>
<keyword evidence="3" id="KW-1003">Cell membrane</keyword>
<feature type="transmembrane region" description="Helical" evidence="7">
    <location>
        <begin position="259"/>
        <end position="284"/>
    </location>
</feature>
<dbReference type="OrthoDB" id="847983at2"/>
<dbReference type="PANTHER" id="PTHR40074:SF2">
    <property type="entry name" value="O-ACETYLTRANSFERASE WECH"/>
    <property type="match status" value="1"/>
</dbReference>
<evidence type="ECO:0000313" key="10">
    <source>
        <dbReference type="Proteomes" id="UP000238205"/>
    </source>
</evidence>
<evidence type="ECO:0000256" key="2">
    <source>
        <dbReference type="ARBA" id="ARBA00007400"/>
    </source>
</evidence>
<dbReference type="Pfam" id="PF01757">
    <property type="entry name" value="Acyl_transf_3"/>
    <property type="match status" value="1"/>
</dbReference>
<evidence type="ECO:0000313" key="9">
    <source>
        <dbReference type="EMBL" id="PRY82716.1"/>
    </source>
</evidence>
<comment type="similarity">
    <text evidence="2">Belongs to the acyltransferase 3 family.</text>
</comment>
<dbReference type="PANTHER" id="PTHR40074">
    <property type="entry name" value="O-ACETYLTRANSFERASE WECH"/>
    <property type="match status" value="1"/>
</dbReference>
<proteinExistence type="inferred from homology"/>
<evidence type="ECO:0000259" key="8">
    <source>
        <dbReference type="Pfam" id="PF01757"/>
    </source>
</evidence>
<feature type="transmembrane region" description="Helical" evidence="7">
    <location>
        <begin position="149"/>
        <end position="167"/>
    </location>
</feature>
<dbReference type="GO" id="GO:0009246">
    <property type="term" value="P:enterobacterial common antigen biosynthetic process"/>
    <property type="evidence" value="ECO:0007669"/>
    <property type="project" value="TreeGrafter"/>
</dbReference>
<keyword evidence="9" id="KW-0808">Transferase</keyword>
<evidence type="ECO:0000256" key="6">
    <source>
        <dbReference type="ARBA" id="ARBA00023136"/>
    </source>
</evidence>
<keyword evidence="5 7" id="KW-1133">Transmembrane helix</keyword>
<dbReference type="Proteomes" id="UP000238205">
    <property type="component" value="Unassembled WGS sequence"/>
</dbReference>
<protein>
    <submittedName>
        <fullName evidence="9">Fucose 4-O-acetylase-like acetyltransferase</fullName>
    </submittedName>
</protein>
<feature type="transmembrane region" description="Helical" evidence="7">
    <location>
        <begin position="235"/>
        <end position="252"/>
    </location>
</feature>
<evidence type="ECO:0000256" key="5">
    <source>
        <dbReference type="ARBA" id="ARBA00022989"/>
    </source>
</evidence>
<name>A0A2T0W7S2_9LACT</name>